<dbReference type="Pfam" id="PF12937">
    <property type="entry name" value="F-box-like"/>
    <property type="match status" value="1"/>
</dbReference>
<keyword evidence="4" id="KW-1185">Reference proteome</keyword>
<evidence type="ECO:0000256" key="1">
    <source>
        <dbReference type="SAM" id="Coils"/>
    </source>
</evidence>
<dbReference type="Gene3D" id="1.20.1280.50">
    <property type="match status" value="1"/>
</dbReference>
<evidence type="ECO:0000259" key="2">
    <source>
        <dbReference type="Pfam" id="PF12937"/>
    </source>
</evidence>
<evidence type="ECO:0000313" key="3">
    <source>
        <dbReference type="EMBL" id="KIY60742.1"/>
    </source>
</evidence>
<dbReference type="AlphaFoldDB" id="A0A0D7ARA5"/>
<gene>
    <name evidence="3" type="ORF">CYLTODRAFT_330040</name>
</gene>
<name>A0A0D7ARA5_9AGAR</name>
<dbReference type="Proteomes" id="UP000054007">
    <property type="component" value="Unassembled WGS sequence"/>
</dbReference>
<proteinExistence type="predicted"/>
<dbReference type="EMBL" id="KN881304">
    <property type="protein sequence ID" value="KIY60742.1"/>
    <property type="molecule type" value="Genomic_DNA"/>
</dbReference>
<evidence type="ECO:0000313" key="4">
    <source>
        <dbReference type="Proteomes" id="UP000054007"/>
    </source>
</evidence>
<feature type="domain" description="F-box" evidence="2">
    <location>
        <begin position="57"/>
        <end position="110"/>
    </location>
</feature>
<sequence length="110" mass="12770">TDDHGAQLRSSIDKLESEIHSLERQTQVFETICRNLHRTLSVSKRSLALRRAVIAPIHRLPQELLVTIFQYCITPDNKGRLAHLSDHLFWALLRVCRSWKSVLESTPTLW</sequence>
<feature type="non-terminal residue" evidence="3">
    <location>
        <position position="1"/>
    </location>
</feature>
<dbReference type="OrthoDB" id="2269034at2759"/>
<organism evidence="3 4">
    <name type="scientific">Cylindrobasidium torrendii FP15055 ss-10</name>
    <dbReference type="NCBI Taxonomy" id="1314674"/>
    <lineage>
        <taxon>Eukaryota</taxon>
        <taxon>Fungi</taxon>
        <taxon>Dikarya</taxon>
        <taxon>Basidiomycota</taxon>
        <taxon>Agaricomycotina</taxon>
        <taxon>Agaricomycetes</taxon>
        <taxon>Agaricomycetidae</taxon>
        <taxon>Agaricales</taxon>
        <taxon>Marasmiineae</taxon>
        <taxon>Physalacriaceae</taxon>
        <taxon>Cylindrobasidium</taxon>
    </lineage>
</organism>
<feature type="non-terminal residue" evidence="3">
    <location>
        <position position="110"/>
    </location>
</feature>
<feature type="coiled-coil region" evidence="1">
    <location>
        <begin position="5"/>
        <end position="32"/>
    </location>
</feature>
<reference evidence="3 4" key="1">
    <citation type="journal article" date="2015" name="Fungal Genet. Biol.">
        <title>Evolution of novel wood decay mechanisms in Agaricales revealed by the genome sequences of Fistulina hepatica and Cylindrobasidium torrendii.</title>
        <authorList>
            <person name="Floudas D."/>
            <person name="Held B.W."/>
            <person name="Riley R."/>
            <person name="Nagy L.G."/>
            <person name="Koehler G."/>
            <person name="Ransdell A.S."/>
            <person name="Younus H."/>
            <person name="Chow J."/>
            <person name="Chiniquy J."/>
            <person name="Lipzen A."/>
            <person name="Tritt A."/>
            <person name="Sun H."/>
            <person name="Haridas S."/>
            <person name="LaButti K."/>
            <person name="Ohm R.A."/>
            <person name="Kues U."/>
            <person name="Blanchette R.A."/>
            <person name="Grigoriev I.V."/>
            <person name="Minto R.E."/>
            <person name="Hibbett D.S."/>
        </authorList>
    </citation>
    <scope>NUCLEOTIDE SEQUENCE [LARGE SCALE GENOMIC DNA]</scope>
    <source>
        <strain evidence="3 4">FP15055 ss-10</strain>
    </source>
</reference>
<protein>
    <recommendedName>
        <fullName evidence="2">F-box domain-containing protein</fullName>
    </recommendedName>
</protein>
<keyword evidence="1" id="KW-0175">Coiled coil</keyword>
<dbReference type="InterPro" id="IPR001810">
    <property type="entry name" value="F-box_dom"/>
</dbReference>
<accession>A0A0D7ARA5</accession>